<accession>A0AAV5TZ63</accession>
<reference evidence="2" key="1">
    <citation type="submission" date="2023-10" db="EMBL/GenBank/DDBJ databases">
        <title>Genome assembly of Pristionchus species.</title>
        <authorList>
            <person name="Yoshida K."/>
            <person name="Sommer R.J."/>
        </authorList>
    </citation>
    <scope>NUCLEOTIDE SEQUENCE</scope>
    <source>
        <strain evidence="2">RS0144</strain>
    </source>
</reference>
<gene>
    <name evidence="2" type="ORF">PENTCL1PPCAC_22040</name>
</gene>
<dbReference type="Proteomes" id="UP001432027">
    <property type="component" value="Unassembled WGS sequence"/>
</dbReference>
<keyword evidence="3" id="KW-1185">Reference proteome</keyword>
<comment type="caution">
    <text evidence="2">The sequence shown here is derived from an EMBL/GenBank/DDBJ whole genome shotgun (WGS) entry which is preliminary data.</text>
</comment>
<evidence type="ECO:0000313" key="2">
    <source>
        <dbReference type="EMBL" id="GMS99865.1"/>
    </source>
</evidence>
<organism evidence="2 3">
    <name type="scientific">Pristionchus entomophagus</name>
    <dbReference type="NCBI Taxonomy" id="358040"/>
    <lineage>
        <taxon>Eukaryota</taxon>
        <taxon>Metazoa</taxon>
        <taxon>Ecdysozoa</taxon>
        <taxon>Nematoda</taxon>
        <taxon>Chromadorea</taxon>
        <taxon>Rhabditida</taxon>
        <taxon>Rhabditina</taxon>
        <taxon>Diplogasteromorpha</taxon>
        <taxon>Diplogasteroidea</taxon>
        <taxon>Neodiplogasteridae</taxon>
        <taxon>Pristionchus</taxon>
    </lineage>
</organism>
<dbReference type="EMBL" id="BTSX01000005">
    <property type="protein sequence ID" value="GMS99865.1"/>
    <property type="molecule type" value="Genomic_DNA"/>
</dbReference>
<keyword evidence="1" id="KW-0732">Signal</keyword>
<sequence length="71" mass="7939">MKFLFLLSFLLLSFISPSLAQRGPFVIPSQCLPVTDYQQCCDCCFLETRAPSNCRRECLKAAEASDSTIVD</sequence>
<feature type="chain" id="PRO_5043450640" evidence="1">
    <location>
        <begin position="21"/>
        <end position="71"/>
    </location>
</feature>
<name>A0AAV5TZ63_9BILA</name>
<dbReference type="AlphaFoldDB" id="A0AAV5TZ63"/>
<feature type="signal peptide" evidence="1">
    <location>
        <begin position="1"/>
        <end position="20"/>
    </location>
</feature>
<proteinExistence type="predicted"/>
<evidence type="ECO:0000256" key="1">
    <source>
        <dbReference type="SAM" id="SignalP"/>
    </source>
</evidence>
<evidence type="ECO:0000313" key="3">
    <source>
        <dbReference type="Proteomes" id="UP001432027"/>
    </source>
</evidence>
<protein>
    <submittedName>
        <fullName evidence="2">Uncharacterized protein</fullName>
    </submittedName>
</protein>